<dbReference type="PROSITE" id="PS50949">
    <property type="entry name" value="HTH_GNTR"/>
    <property type="match status" value="1"/>
</dbReference>
<gene>
    <name evidence="5" type="ORF">GTH32_18660</name>
</gene>
<keyword evidence="2" id="KW-0238">DNA-binding</keyword>
<evidence type="ECO:0000256" key="3">
    <source>
        <dbReference type="ARBA" id="ARBA00023163"/>
    </source>
</evidence>
<organism evidence="5 6">
    <name type="scientific">Alteromonas profundi</name>
    <dbReference type="NCBI Taxonomy" id="2696062"/>
    <lineage>
        <taxon>Bacteria</taxon>
        <taxon>Pseudomonadati</taxon>
        <taxon>Pseudomonadota</taxon>
        <taxon>Gammaproteobacteria</taxon>
        <taxon>Alteromonadales</taxon>
        <taxon>Alteromonadaceae</taxon>
        <taxon>Alteromonas/Salinimonas group</taxon>
        <taxon>Alteromonas</taxon>
    </lineage>
</organism>
<protein>
    <submittedName>
        <fullName evidence="5">FCD domain-containing protein</fullName>
    </submittedName>
</protein>
<dbReference type="EMBL" id="JAAAWN010000048">
    <property type="protein sequence ID" value="NDV93196.1"/>
    <property type="molecule type" value="Genomic_DNA"/>
</dbReference>
<dbReference type="PANTHER" id="PTHR43537:SF24">
    <property type="entry name" value="GLUCONATE OPERON TRANSCRIPTIONAL REPRESSOR"/>
    <property type="match status" value="1"/>
</dbReference>
<proteinExistence type="predicted"/>
<dbReference type="InterPro" id="IPR000524">
    <property type="entry name" value="Tscrpt_reg_HTH_GntR"/>
</dbReference>
<dbReference type="Pfam" id="PF07729">
    <property type="entry name" value="FCD"/>
    <property type="match status" value="1"/>
</dbReference>
<dbReference type="SUPFAM" id="SSF46785">
    <property type="entry name" value="Winged helix' DNA-binding domain"/>
    <property type="match status" value="1"/>
</dbReference>
<dbReference type="SMART" id="SM00895">
    <property type="entry name" value="FCD"/>
    <property type="match status" value="1"/>
</dbReference>
<dbReference type="AlphaFoldDB" id="A0A7X5RMX9"/>
<sequence>MKPKILSVRDQIADLIRSDIISGELAPNTKLNEIQLAERFDVSRGPIRDVILKLTKEGLLVSKNNVGASVNTPLPSELQKLSIDLRKKIEEYAAKQLAGNLTAEQLANMDKLIDNMQEHFEREEYTELTKADIAFHEYFVELAGGESLLNLWYPIVIRMRMNYQRIKTSSKLVDEHRDIVNAFRQGDAKGAIAAIRKNIK</sequence>
<dbReference type="Pfam" id="PF00392">
    <property type="entry name" value="GntR"/>
    <property type="match status" value="1"/>
</dbReference>
<evidence type="ECO:0000259" key="4">
    <source>
        <dbReference type="PROSITE" id="PS50949"/>
    </source>
</evidence>
<comment type="caution">
    <text evidence="5">The sequence shown here is derived from an EMBL/GenBank/DDBJ whole genome shotgun (WGS) entry which is preliminary data.</text>
</comment>
<dbReference type="InterPro" id="IPR036388">
    <property type="entry name" value="WH-like_DNA-bd_sf"/>
</dbReference>
<keyword evidence="1" id="KW-0805">Transcription regulation</keyword>
<dbReference type="PANTHER" id="PTHR43537">
    <property type="entry name" value="TRANSCRIPTIONAL REGULATOR, GNTR FAMILY"/>
    <property type="match status" value="1"/>
</dbReference>
<dbReference type="Gene3D" id="1.10.10.10">
    <property type="entry name" value="Winged helix-like DNA-binding domain superfamily/Winged helix DNA-binding domain"/>
    <property type="match status" value="1"/>
</dbReference>
<dbReference type="Proteomes" id="UP000470213">
    <property type="component" value="Unassembled WGS sequence"/>
</dbReference>
<dbReference type="Gene3D" id="1.20.120.530">
    <property type="entry name" value="GntR ligand-binding domain-like"/>
    <property type="match status" value="1"/>
</dbReference>
<dbReference type="SMART" id="SM00345">
    <property type="entry name" value="HTH_GNTR"/>
    <property type="match status" value="1"/>
</dbReference>
<reference evidence="5 6" key="1">
    <citation type="submission" date="2020-01" db="EMBL/GenBank/DDBJ databases">
        <authorList>
            <person name="Chen J."/>
            <person name="Zhu S."/>
            <person name="Yang J."/>
        </authorList>
    </citation>
    <scope>NUCLEOTIDE SEQUENCE [LARGE SCALE GENOMIC DNA]</scope>
    <source>
        <strain evidence="5 6">345S023</strain>
    </source>
</reference>
<evidence type="ECO:0000256" key="2">
    <source>
        <dbReference type="ARBA" id="ARBA00023125"/>
    </source>
</evidence>
<accession>A0A7X5RMX9</accession>
<dbReference type="RefSeq" id="WP_163088638.1">
    <property type="nucleotide sequence ID" value="NZ_JAAAWN010000048.1"/>
</dbReference>
<evidence type="ECO:0000313" key="6">
    <source>
        <dbReference type="Proteomes" id="UP000470213"/>
    </source>
</evidence>
<dbReference type="GO" id="GO:0003700">
    <property type="term" value="F:DNA-binding transcription factor activity"/>
    <property type="evidence" value="ECO:0007669"/>
    <property type="project" value="InterPro"/>
</dbReference>
<evidence type="ECO:0000256" key="1">
    <source>
        <dbReference type="ARBA" id="ARBA00023015"/>
    </source>
</evidence>
<evidence type="ECO:0000313" key="5">
    <source>
        <dbReference type="EMBL" id="NDV93196.1"/>
    </source>
</evidence>
<dbReference type="GO" id="GO:0003677">
    <property type="term" value="F:DNA binding"/>
    <property type="evidence" value="ECO:0007669"/>
    <property type="project" value="UniProtKB-KW"/>
</dbReference>
<dbReference type="CDD" id="cd07377">
    <property type="entry name" value="WHTH_GntR"/>
    <property type="match status" value="1"/>
</dbReference>
<keyword evidence="6" id="KW-1185">Reference proteome</keyword>
<dbReference type="InterPro" id="IPR008920">
    <property type="entry name" value="TF_FadR/GntR_C"/>
</dbReference>
<feature type="domain" description="HTH gntR-type" evidence="4">
    <location>
        <begin position="6"/>
        <end position="73"/>
    </location>
</feature>
<name>A0A7X5RMX9_9ALTE</name>
<dbReference type="InterPro" id="IPR011711">
    <property type="entry name" value="GntR_C"/>
</dbReference>
<keyword evidence="3" id="KW-0804">Transcription</keyword>
<dbReference type="SUPFAM" id="SSF48008">
    <property type="entry name" value="GntR ligand-binding domain-like"/>
    <property type="match status" value="1"/>
</dbReference>
<dbReference type="InterPro" id="IPR036390">
    <property type="entry name" value="WH_DNA-bd_sf"/>
</dbReference>